<name>A0A514TRZ2_9VIRU</name>
<keyword evidence="3" id="KW-1048">Host nucleus</keyword>
<proteinExistence type="predicted"/>
<evidence type="ECO:0000256" key="1">
    <source>
        <dbReference type="ARBA" id="ARBA00004147"/>
    </source>
</evidence>
<evidence type="ECO:0000313" key="5">
    <source>
        <dbReference type="EMBL" id="QDJ95257.1"/>
    </source>
</evidence>
<evidence type="ECO:0000313" key="6">
    <source>
        <dbReference type="Proteomes" id="UP001237924"/>
    </source>
</evidence>
<dbReference type="EMBL" id="MK570187">
    <property type="protein sequence ID" value="QDJ95257.1"/>
    <property type="molecule type" value="Genomic_DNA"/>
</dbReference>
<dbReference type="Pfam" id="PF00910">
    <property type="entry name" value="RNA_helicase"/>
    <property type="match status" value="1"/>
</dbReference>
<feature type="domain" description="Helicase superfamily 3 single-stranded DNA/RNA virus" evidence="4">
    <location>
        <begin position="157"/>
        <end position="248"/>
    </location>
</feature>
<dbReference type="Gene3D" id="3.40.50.300">
    <property type="entry name" value="P-loop containing nucleotide triphosphate hydrolases"/>
    <property type="match status" value="1"/>
</dbReference>
<evidence type="ECO:0000259" key="4">
    <source>
        <dbReference type="Pfam" id="PF00910"/>
    </source>
</evidence>
<evidence type="ECO:0000256" key="2">
    <source>
        <dbReference type="ARBA" id="ARBA00014531"/>
    </source>
</evidence>
<dbReference type="InterPro" id="IPR000605">
    <property type="entry name" value="Helicase_SF3_ssDNA/RNA_vir"/>
</dbReference>
<dbReference type="InterPro" id="IPR027417">
    <property type="entry name" value="P-loop_NTPase"/>
</dbReference>
<protein>
    <recommendedName>
        <fullName evidence="2">Replication-associated protein</fullName>
    </recommendedName>
</protein>
<dbReference type="GO" id="GO:0003723">
    <property type="term" value="F:RNA binding"/>
    <property type="evidence" value="ECO:0007669"/>
    <property type="project" value="InterPro"/>
</dbReference>
<reference evidence="5" key="1">
    <citation type="submission" date="2019-02" db="EMBL/GenBank/DDBJ databases">
        <title>Diverse ssDNA viruses associated with capybara (Hydrochoerus hydrochaeris) in Brazil.</title>
        <authorList>
            <person name="Fontenele R.S."/>
            <person name="Lamas N.S."/>
            <person name="Lacorte C."/>
            <person name="Varsani A."/>
            <person name="Ribeiro S.G."/>
        </authorList>
    </citation>
    <scope>NUCLEOTIDE SEQUENCE</scope>
    <source>
        <strain evidence="5">Cap1_1914</strain>
    </source>
</reference>
<dbReference type="Proteomes" id="UP001237924">
    <property type="component" value="Segment"/>
</dbReference>
<dbReference type="GO" id="GO:0003724">
    <property type="term" value="F:RNA helicase activity"/>
    <property type="evidence" value="ECO:0007669"/>
    <property type="project" value="InterPro"/>
</dbReference>
<dbReference type="Gene3D" id="3.40.1310.20">
    <property type="match status" value="1"/>
</dbReference>
<gene>
    <name evidence="5" type="primary">rep</name>
</gene>
<organism evidence="5 6">
    <name type="scientific">Capybara virus 25_cap1_1914</name>
    <dbReference type="NCBI Taxonomy" id="2585053"/>
    <lineage>
        <taxon>Viruses</taxon>
        <taxon>Monodnaviria</taxon>
        <taxon>Shotokuvirae</taxon>
        <taxon>Cressdnaviricota</taxon>
        <taxon>Arfiviricetes</taxon>
        <taxon>Saturnivirales</taxon>
        <taxon>Kanorauviridae</taxon>
        <taxon>Sickelvirus</taxon>
        <taxon>Sickelvirus hydris</taxon>
    </lineage>
</organism>
<dbReference type="SUPFAM" id="SSF52540">
    <property type="entry name" value="P-loop containing nucleoside triphosphate hydrolases"/>
    <property type="match status" value="1"/>
</dbReference>
<evidence type="ECO:0000256" key="3">
    <source>
        <dbReference type="ARBA" id="ARBA00022562"/>
    </source>
</evidence>
<sequence>MPREKQFVYWLCTLPHHTWTPWLSEDLSFCAGQLEEGKETGYLHWQVLFYFSKKVTVWHLRRNYPGGWYGPSDAKKFKKALEYVHKEDTAVAGTQFELGELPFSRNSKRDWELIREAAISGAFDRIPAQVFVCHYAAIRRIASDHAKPVGMERTCTVFWGPTGTGKSRRAWDEASLDAYPKVRILLTLERRTKWWCGYNDHEHVVMDEFRGAIDVGNLLVWLDRYPVLVEIKGGSVVLRAKKIWITSNLHPAAWFPGLDIETLAALMRRLEIVHFNKTPFN</sequence>
<keyword evidence="6" id="KW-1185">Reference proteome</keyword>
<accession>A0A514TRZ2</accession>
<comment type="subcellular location">
    <subcellularLocation>
        <location evidence="1">Host nucleus</location>
    </subcellularLocation>
</comment>